<feature type="region of interest" description="Disordered" evidence="1">
    <location>
        <begin position="1"/>
        <end position="77"/>
    </location>
</feature>
<organism evidence="2 3">
    <name type="scientific">Vespula pensylvanica</name>
    <name type="common">Western yellow jacket</name>
    <name type="synonym">Wasp</name>
    <dbReference type="NCBI Taxonomy" id="30213"/>
    <lineage>
        <taxon>Eukaryota</taxon>
        <taxon>Metazoa</taxon>
        <taxon>Ecdysozoa</taxon>
        <taxon>Arthropoda</taxon>
        <taxon>Hexapoda</taxon>
        <taxon>Insecta</taxon>
        <taxon>Pterygota</taxon>
        <taxon>Neoptera</taxon>
        <taxon>Endopterygota</taxon>
        <taxon>Hymenoptera</taxon>
        <taxon>Apocrita</taxon>
        <taxon>Aculeata</taxon>
        <taxon>Vespoidea</taxon>
        <taxon>Vespidae</taxon>
        <taxon>Vespinae</taxon>
        <taxon>Vespula</taxon>
    </lineage>
</organism>
<evidence type="ECO:0000313" key="2">
    <source>
        <dbReference type="EMBL" id="KAF7420251.1"/>
    </source>
</evidence>
<sequence length="77" mass="8975">MAKEVEARSRSHRDRAQRATIYRASRLSDRARADSRRSSDSLRFSYNGRPYALQRPFIVDEKRGKTPAHQSHSRSTK</sequence>
<name>A0A834NXF4_VESPE</name>
<dbReference type="EMBL" id="JACSDY010000009">
    <property type="protein sequence ID" value="KAF7420251.1"/>
    <property type="molecule type" value="Genomic_DNA"/>
</dbReference>
<dbReference type="Proteomes" id="UP000600918">
    <property type="component" value="Unassembled WGS sequence"/>
</dbReference>
<keyword evidence="3" id="KW-1185">Reference proteome</keyword>
<proteinExistence type="predicted"/>
<gene>
    <name evidence="2" type="ORF">H0235_010548</name>
</gene>
<feature type="compositionally biased region" description="Basic and acidic residues" evidence="1">
    <location>
        <begin position="1"/>
        <end position="17"/>
    </location>
</feature>
<comment type="caution">
    <text evidence="2">The sequence shown here is derived from an EMBL/GenBank/DDBJ whole genome shotgun (WGS) entry which is preliminary data.</text>
</comment>
<evidence type="ECO:0000256" key="1">
    <source>
        <dbReference type="SAM" id="MobiDB-lite"/>
    </source>
</evidence>
<feature type="compositionally biased region" description="Basic and acidic residues" evidence="1">
    <location>
        <begin position="26"/>
        <end position="40"/>
    </location>
</feature>
<accession>A0A834NXF4</accession>
<protein>
    <submittedName>
        <fullName evidence="2">Uncharacterized protein</fullName>
    </submittedName>
</protein>
<reference evidence="2" key="1">
    <citation type="journal article" date="2020" name="G3 (Bethesda)">
        <title>High-Quality Assemblies for Three Invasive Social Wasps from the &lt;i&gt;Vespula&lt;/i&gt; Genus.</title>
        <authorList>
            <person name="Harrop T.W.R."/>
            <person name="Guhlin J."/>
            <person name="McLaughlin G.M."/>
            <person name="Permina E."/>
            <person name="Stockwell P."/>
            <person name="Gilligan J."/>
            <person name="Le Lec M.F."/>
            <person name="Gruber M.A.M."/>
            <person name="Quinn O."/>
            <person name="Lovegrove M."/>
            <person name="Duncan E.J."/>
            <person name="Remnant E.J."/>
            <person name="Van Eeckhoven J."/>
            <person name="Graham B."/>
            <person name="Knapp R.A."/>
            <person name="Langford K.W."/>
            <person name="Kronenberg Z."/>
            <person name="Press M.O."/>
            <person name="Eacker S.M."/>
            <person name="Wilson-Rankin E.E."/>
            <person name="Purcell J."/>
            <person name="Lester P.J."/>
            <person name="Dearden P.K."/>
        </authorList>
    </citation>
    <scope>NUCLEOTIDE SEQUENCE</scope>
    <source>
        <strain evidence="2">Volc-1</strain>
    </source>
</reference>
<evidence type="ECO:0000313" key="3">
    <source>
        <dbReference type="Proteomes" id="UP000600918"/>
    </source>
</evidence>
<dbReference type="AlphaFoldDB" id="A0A834NXF4"/>